<evidence type="ECO:0000313" key="1">
    <source>
        <dbReference type="EMBL" id="HJA86349.1"/>
    </source>
</evidence>
<protein>
    <submittedName>
        <fullName evidence="1">Glycosyltransferase</fullName>
    </submittedName>
</protein>
<organism evidence="1 2">
    <name type="scientific">Candidatus Bacteroides avicola</name>
    <dbReference type="NCBI Taxonomy" id="2838468"/>
    <lineage>
        <taxon>Bacteria</taxon>
        <taxon>Pseudomonadati</taxon>
        <taxon>Bacteroidota</taxon>
        <taxon>Bacteroidia</taxon>
        <taxon>Bacteroidales</taxon>
        <taxon>Bacteroidaceae</taxon>
        <taxon>Bacteroides</taxon>
    </lineage>
</organism>
<dbReference type="AlphaFoldDB" id="A0A9D2HW31"/>
<reference evidence="1" key="2">
    <citation type="submission" date="2021-04" db="EMBL/GenBank/DDBJ databases">
        <authorList>
            <person name="Gilroy R."/>
        </authorList>
    </citation>
    <scope>NUCLEOTIDE SEQUENCE</scope>
    <source>
        <strain evidence="1">ChiHjej12B11-9795</strain>
    </source>
</reference>
<name>A0A9D2HW31_9BACE</name>
<dbReference type="InterPro" id="IPR029044">
    <property type="entry name" value="Nucleotide-diphossugar_trans"/>
</dbReference>
<dbReference type="Proteomes" id="UP000823862">
    <property type="component" value="Unassembled WGS sequence"/>
</dbReference>
<proteinExistence type="predicted"/>
<accession>A0A9D2HW31</accession>
<dbReference type="SUPFAM" id="SSF53448">
    <property type="entry name" value="Nucleotide-diphospho-sugar transferases"/>
    <property type="match status" value="1"/>
</dbReference>
<gene>
    <name evidence="1" type="ORF">H9950_09220</name>
</gene>
<dbReference type="EMBL" id="DWZI01000044">
    <property type="protein sequence ID" value="HJA86349.1"/>
    <property type="molecule type" value="Genomic_DNA"/>
</dbReference>
<evidence type="ECO:0000313" key="2">
    <source>
        <dbReference type="Proteomes" id="UP000823862"/>
    </source>
</evidence>
<comment type="caution">
    <text evidence="1">The sequence shown here is derived from an EMBL/GenBank/DDBJ whole genome shotgun (WGS) entry which is preliminary data.</text>
</comment>
<reference evidence="1" key="1">
    <citation type="journal article" date="2021" name="PeerJ">
        <title>Extensive microbial diversity within the chicken gut microbiome revealed by metagenomics and culture.</title>
        <authorList>
            <person name="Gilroy R."/>
            <person name="Ravi A."/>
            <person name="Getino M."/>
            <person name="Pursley I."/>
            <person name="Horton D.L."/>
            <person name="Alikhan N.F."/>
            <person name="Baker D."/>
            <person name="Gharbi K."/>
            <person name="Hall N."/>
            <person name="Watson M."/>
            <person name="Adriaenssens E.M."/>
            <person name="Foster-Nyarko E."/>
            <person name="Jarju S."/>
            <person name="Secka A."/>
            <person name="Antonio M."/>
            <person name="Oren A."/>
            <person name="Chaudhuri R.R."/>
            <person name="La Ragione R."/>
            <person name="Hildebrand F."/>
            <person name="Pallen M.J."/>
        </authorList>
    </citation>
    <scope>NUCLEOTIDE SEQUENCE</scope>
    <source>
        <strain evidence="1">ChiHjej12B11-9795</strain>
    </source>
</reference>
<sequence>MNSNQAKEQVVVSMTSFPAAIPYAAPAVQSILNGSVLPDKVVLYLTFAQFGEKGLPQELLKLAESNPVFEIRNYDRDIRSYRKLIPALKDFPDAVIVTVDDDVAYHRHMLRDLLRLHSQIPGAVLAHRAKLMKPGRPYRQWSKYRWYDFLLKKMHVGFRNIQTGVGGVLYPPHSLKPEMLDEKLFTQIAPTTDDIWFWAAAVANGTPIVPVPFGYNKPKGLGKPRELSLKTTNFKLGIDKNAAALQAIIGRYPAIGERIGYNK</sequence>